<proteinExistence type="predicted"/>
<name>A0AA41YWT0_9HYPH</name>
<organism evidence="1 2">
    <name type="scientific">Lichenifustis flavocetrariae</name>
    <dbReference type="NCBI Taxonomy" id="2949735"/>
    <lineage>
        <taxon>Bacteria</taxon>
        <taxon>Pseudomonadati</taxon>
        <taxon>Pseudomonadota</taxon>
        <taxon>Alphaproteobacteria</taxon>
        <taxon>Hyphomicrobiales</taxon>
        <taxon>Lichenihabitantaceae</taxon>
        <taxon>Lichenifustis</taxon>
    </lineage>
</organism>
<protein>
    <submittedName>
        <fullName evidence="1">Uncharacterized protein</fullName>
    </submittedName>
</protein>
<dbReference type="Proteomes" id="UP001165667">
    <property type="component" value="Unassembled WGS sequence"/>
</dbReference>
<reference evidence="1" key="1">
    <citation type="submission" date="2022-05" db="EMBL/GenBank/DDBJ databases">
        <authorList>
            <person name="Pankratov T."/>
        </authorList>
    </citation>
    <scope>NUCLEOTIDE SEQUENCE</scope>
    <source>
        <strain evidence="1">BP6-180914</strain>
    </source>
</reference>
<dbReference type="EMBL" id="JAMOIM010000006">
    <property type="protein sequence ID" value="MCW6508696.1"/>
    <property type="molecule type" value="Genomic_DNA"/>
</dbReference>
<evidence type="ECO:0000313" key="1">
    <source>
        <dbReference type="EMBL" id="MCW6508696.1"/>
    </source>
</evidence>
<sequence>MISMTYDFQLSDFQNANGPSPSPISRVSGSFTLGLDPSLPENSSVVIKLNSGTPRSTSGSGLSLGPILIEGAQNGGAIDEIGTNNFVLTLDLSNPPAPRFLTCDDIHGGMCGSLSGSTLAEAYVSPSDPTGLFFAASGTIEARTVTAPDVRLEAGPQTVSAVPLPASLPMAGSALLALAAATYGRKRTSKPL</sequence>
<dbReference type="AlphaFoldDB" id="A0AA41YWT0"/>
<gene>
    <name evidence="1" type="ORF">M8523_11775</name>
</gene>
<keyword evidence="2" id="KW-1185">Reference proteome</keyword>
<comment type="caution">
    <text evidence="1">The sequence shown here is derived from an EMBL/GenBank/DDBJ whole genome shotgun (WGS) entry which is preliminary data.</text>
</comment>
<accession>A0AA41YWT0</accession>
<evidence type="ECO:0000313" key="2">
    <source>
        <dbReference type="Proteomes" id="UP001165667"/>
    </source>
</evidence>
<dbReference type="RefSeq" id="WP_282585062.1">
    <property type="nucleotide sequence ID" value="NZ_JAMOIM010000006.1"/>
</dbReference>